<feature type="domain" description="Glycosyltransferase 2-like" evidence="2">
    <location>
        <begin position="851"/>
        <end position="980"/>
    </location>
</feature>
<protein>
    <submittedName>
        <fullName evidence="3">Methyltransferase family protein</fullName>
    </submittedName>
</protein>
<dbReference type="PANTHER" id="PTHR22916">
    <property type="entry name" value="GLYCOSYLTRANSFERASE"/>
    <property type="match status" value="1"/>
</dbReference>
<feature type="coiled-coil region" evidence="1">
    <location>
        <begin position="621"/>
        <end position="655"/>
    </location>
</feature>
<gene>
    <name evidence="3" type="ORF">CLV71_106233</name>
</gene>
<dbReference type="GO" id="GO:0008168">
    <property type="term" value="F:methyltransferase activity"/>
    <property type="evidence" value="ECO:0007669"/>
    <property type="project" value="UniProtKB-KW"/>
</dbReference>
<dbReference type="Proteomes" id="UP000294927">
    <property type="component" value="Unassembled WGS sequence"/>
</dbReference>
<dbReference type="Gene3D" id="3.40.50.150">
    <property type="entry name" value="Vaccinia Virus protein VP39"/>
    <property type="match status" value="1"/>
</dbReference>
<dbReference type="Pfam" id="PF13489">
    <property type="entry name" value="Methyltransf_23"/>
    <property type="match status" value="1"/>
</dbReference>
<dbReference type="OrthoDB" id="9815339at2"/>
<dbReference type="InterPro" id="IPR001173">
    <property type="entry name" value="Glyco_trans_2-like"/>
</dbReference>
<comment type="caution">
    <text evidence="3">The sequence shown here is derived from an EMBL/GenBank/DDBJ whole genome shotgun (WGS) entry which is preliminary data.</text>
</comment>
<dbReference type="SUPFAM" id="SSF53448">
    <property type="entry name" value="Nucleotide-diphospho-sugar transferases"/>
    <property type="match status" value="1"/>
</dbReference>
<keyword evidence="1" id="KW-0175">Coiled coil</keyword>
<evidence type="ECO:0000313" key="3">
    <source>
        <dbReference type="EMBL" id="TDV50888.1"/>
    </source>
</evidence>
<dbReference type="GO" id="GO:0016758">
    <property type="term" value="F:hexosyltransferase activity"/>
    <property type="evidence" value="ECO:0007669"/>
    <property type="project" value="UniProtKB-ARBA"/>
</dbReference>
<name>A0A4R7VNI3_9PSEU</name>
<proteinExistence type="predicted"/>
<evidence type="ECO:0000256" key="1">
    <source>
        <dbReference type="SAM" id="Coils"/>
    </source>
</evidence>
<organism evidence="3 4">
    <name type="scientific">Actinophytocola oryzae</name>
    <dbReference type="NCBI Taxonomy" id="502181"/>
    <lineage>
        <taxon>Bacteria</taxon>
        <taxon>Bacillati</taxon>
        <taxon>Actinomycetota</taxon>
        <taxon>Actinomycetes</taxon>
        <taxon>Pseudonocardiales</taxon>
        <taxon>Pseudonocardiaceae</taxon>
    </lineage>
</organism>
<dbReference type="Pfam" id="PF00535">
    <property type="entry name" value="Glycos_transf_2"/>
    <property type="match status" value="1"/>
</dbReference>
<dbReference type="InterPro" id="IPR029044">
    <property type="entry name" value="Nucleotide-diphossugar_trans"/>
</dbReference>
<dbReference type="InterPro" id="IPR029063">
    <property type="entry name" value="SAM-dependent_MTases_sf"/>
</dbReference>
<dbReference type="Gene3D" id="3.90.550.10">
    <property type="entry name" value="Spore Coat Polysaccharide Biosynthesis Protein SpsA, Chain A"/>
    <property type="match status" value="1"/>
</dbReference>
<dbReference type="CDD" id="cd02440">
    <property type="entry name" value="AdoMet_MTases"/>
    <property type="match status" value="1"/>
</dbReference>
<dbReference type="SUPFAM" id="SSF53335">
    <property type="entry name" value="S-adenosyl-L-methionine-dependent methyltransferases"/>
    <property type="match status" value="1"/>
</dbReference>
<keyword evidence="3" id="KW-0489">Methyltransferase</keyword>
<evidence type="ECO:0000313" key="4">
    <source>
        <dbReference type="Proteomes" id="UP000294927"/>
    </source>
</evidence>
<dbReference type="AlphaFoldDB" id="A0A4R7VNI3"/>
<accession>A0A4R7VNI3</accession>
<feature type="coiled-coil region" evidence="1">
    <location>
        <begin position="558"/>
        <end position="592"/>
    </location>
</feature>
<dbReference type="RefSeq" id="WP_133904110.1">
    <property type="nucleotide sequence ID" value="NZ_SOCP01000006.1"/>
</dbReference>
<dbReference type="EMBL" id="SOCP01000006">
    <property type="protein sequence ID" value="TDV50888.1"/>
    <property type="molecule type" value="Genomic_DNA"/>
</dbReference>
<reference evidence="3 4" key="1">
    <citation type="submission" date="2019-03" db="EMBL/GenBank/DDBJ databases">
        <title>Genomic Encyclopedia of Archaeal and Bacterial Type Strains, Phase II (KMG-II): from individual species to whole genera.</title>
        <authorList>
            <person name="Goeker M."/>
        </authorList>
    </citation>
    <scope>NUCLEOTIDE SEQUENCE [LARGE SCALE GENOMIC DNA]</scope>
    <source>
        <strain evidence="3 4">DSM 45499</strain>
    </source>
</reference>
<evidence type="ECO:0000259" key="2">
    <source>
        <dbReference type="Pfam" id="PF00535"/>
    </source>
</evidence>
<keyword evidence="3" id="KW-0808">Transferase</keyword>
<keyword evidence="4" id="KW-1185">Reference proteome</keyword>
<dbReference type="PANTHER" id="PTHR22916:SF3">
    <property type="entry name" value="UDP-GLCNAC:BETAGAL BETA-1,3-N-ACETYLGLUCOSAMINYLTRANSFERASE-LIKE PROTEIN 1"/>
    <property type="match status" value="1"/>
</dbReference>
<sequence>MTIDHADDAAVLTALRDARDVSSGSTELSNLVSTWETAYHFSPARLGLLAPLRISPGMRVVDVSCGSGVLSRALGEAGASVLGIEGVPDRAASARERCRDLPNVRIESATLAEGLAGAGPFDVAVLCGALEHNDPRSLLSAVTNSLADNGVVVLAIENQLGLRQLLGGVEEHRDQAWVGLADFPGGSGPRAWTRGTLHRMLAGAGLTAQRWFMPYPDFTMPRVVLDESAFRHGPDLVEKLVRDPLQGSFGGNDATTSGRIAHRLAMAEGIGPVVAPSFLIVAARTPAALSTVVEPGLAWLISGARRPEWRRTRRLNPDFTLQTIHSGLGDARSWLRQEHLVSEPLRPGRAMDAYLLDAMRRHDIPELTHFLGMWRQTCLAQARPLDPANLPHAYLPHRPDVPVLPPDHLDVHPGNLIIGPQGGVTRVDLEWHAGHGVDAELVMLRALLEFAREVVQGHAPHPWQATTVRGVLAELCALTGLSTALDGRWDELVAAEATLQEQVTGQLADRIAAALEHDVDADHGEPLWQLPGGLRSLRAADNARRAVEYERDSAIGREQELAAEVARQSARIDDLAERLRRTEHELAMARSQLDLKDDRIGKAFTELSAAVHEAALAWQTNEQTEAARAALDAEAASLRSRLSRTRARLDALEGSSLVRTAHRSVWPAGRLVRGVRDLALGRPGDEPDGLLRKVGHRAPGLVSRLTGRYRSRATSAREAGLHFDLPVPGTLAVGAGQVLELVGWVTHASVGVRSVSIQAGSVTVPARRGHFRPDVAAALRPGGVRVPDGSGVTVRIPVASTSAPGVLPLSLVVTLDDGTVLTRELPTVSLVETELSPVSARWPSDGAKVAICMATYRPDAGFLAQQLDSIRAQKHTNWLCVISDDASGVDHVATIHRLVAGDERFVVLAHDENVGFYRNFERAMTHVPAAADLVALSDQDDVWDADKLDTLVERFADPSVTLAYADMRLIDTHDEVIESSFWRHRRNQWSDLDSLLLLNTVTGAACMVRADVVREQVLPFPPGTPSAFHDQWIAAVALAAGRLEFVDRPLHSYRQHDDAVSGRRDNRLDEGLPSGLGWLRLLLGRGEDPELEAVADYELRRVAQFTTVLLMRQWHRLGDVRERLAELTRVERDLKPLLARARADRQTTAGAERRLLAAAVRWKSLRGRRLRLPVLPPHPLD</sequence>
<dbReference type="GO" id="GO:0032259">
    <property type="term" value="P:methylation"/>
    <property type="evidence" value="ECO:0007669"/>
    <property type="project" value="UniProtKB-KW"/>
</dbReference>